<dbReference type="Proteomes" id="UP001442494">
    <property type="component" value="Unassembled WGS sequence"/>
</dbReference>
<proteinExistence type="predicted"/>
<organism evidence="3 4">
    <name type="scientific">Funiculus sociatus GB2-A5</name>
    <dbReference type="NCBI Taxonomy" id="2933946"/>
    <lineage>
        <taxon>Bacteria</taxon>
        <taxon>Bacillati</taxon>
        <taxon>Cyanobacteriota</taxon>
        <taxon>Cyanophyceae</taxon>
        <taxon>Coleofasciculales</taxon>
        <taxon>Coleofasciculaceae</taxon>
        <taxon>Funiculus</taxon>
    </lineage>
</organism>
<evidence type="ECO:0000259" key="2">
    <source>
        <dbReference type="Pfam" id="PF14261"/>
    </source>
</evidence>
<dbReference type="Pfam" id="PF05685">
    <property type="entry name" value="Uma2"/>
    <property type="match status" value="1"/>
</dbReference>
<comment type="caution">
    <text evidence="3">The sequence shown here is derived from an EMBL/GenBank/DDBJ whole genome shotgun (WGS) entry which is preliminary data.</text>
</comment>
<feature type="domain" description="DUF4351" evidence="2">
    <location>
        <begin position="221"/>
        <end position="279"/>
    </location>
</feature>
<gene>
    <name evidence="3" type="ORF">NDI37_07410</name>
</gene>
<evidence type="ECO:0000259" key="1">
    <source>
        <dbReference type="Pfam" id="PF05685"/>
    </source>
</evidence>
<dbReference type="InterPro" id="IPR025587">
    <property type="entry name" value="DUF4351"/>
</dbReference>
<dbReference type="InterPro" id="IPR008538">
    <property type="entry name" value="Uma2"/>
</dbReference>
<keyword evidence="4" id="KW-1185">Reference proteome</keyword>
<feature type="domain" description="Putative restriction endonuclease" evidence="1">
    <location>
        <begin position="76"/>
        <end position="180"/>
    </location>
</feature>
<evidence type="ECO:0000313" key="4">
    <source>
        <dbReference type="Proteomes" id="UP001442494"/>
    </source>
</evidence>
<sequence length="284" mass="31917">MTQTQVAISKTSYTIKWDKLPDDFQLPDEPVENIYHPLLASALREILEIAGFITASMLIASNFGICANVNEKIVVKAPDWVYIPNVPAVAPGAIRRSYTPHAEGDIPAVVMEFLSDTEQGEYSAKSTYPYGKWYFYERILQVPIYVIFDPNHGTLEVHDLVEGHYQLRQPDANGRYLIASIGLFLGVWQGTKAEVTANWLRWWDDGNMLPWGVERVEQSLQEGIQQGKLTIVNRLLARRIGAIAPDLRSTINSLSATALDELSEALLDFSDETELVTWLAQHQA</sequence>
<accession>A0ABV0JMP0</accession>
<dbReference type="InterPro" id="IPR012296">
    <property type="entry name" value="Nuclease_put_TT1808"/>
</dbReference>
<evidence type="ECO:0000313" key="3">
    <source>
        <dbReference type="EMBL" id="MEP0864294.1"/>
    </source>
</evidence>
<dbReference type="Gene3D" id="3.90.1570.10">
    <property type="entry name" value="tt1808, chain A"/>
    <property type="match status" value="1"/>
</dbReference>
<dbReference type="RefSeq" id="WP_190427510.1">
    <property type="nucleotide sequence ID" value="NZ_JAMPKK010000011.1"/>
</dbReference>
<reference evidence="3 4" key="1">
    <citation type="submission" date="2022-04" db="EMBL/GenBank/DDBJ databases">
        <title>Positive selection, recombination, and allopatry shape intraspecific diversity of widespread and dominant cyanobacteria.</title>
        <authorList>
            <person name="Wei J."/>
            <person name="Shu W."/>
            <person name="Hu C."/>
        </authorList>
    </citation>
    <scope>NUCLEOTIDE SEQUENCE [LARGE SCALE GENOMIC DNA]</scope>
    <source>
        <strain evidence="3 4">GB2-A5</strain>
    </source>
</reference>
<dbReference type="Pfam" id="PF14261">
    <property type="entry name" value="DUF4351"/>
    <property type="match status" value="1"/>
</dbReference>
<protein>
    <submittedName>
        <fullName evidence="3">DUF4351 domain-containing protein</fullName>
    </submittedName>
</protein>
<dbReference type="PANTHER" id="PTHR33352">
    <property type="entry name" value="SLR1095 PROTEIN"/>
    <property type="match status" value="1"/>
</dbReference>
<dbReference type="PANTHER" id="PTHR33352:SF3">
    <property type="entry name" value="SLR1612 PROTEIN"/>
    <property type="match status" value="1"/>
</dbReference>
<name>A0ABV0JMP0_9CYAN</name>
<dbReference type="EMBL" id="JAMPKK010000011">
    <property type="protein sequence ID" value="MEP0864294.1"/>
    <property type="molecule type" value="Genomic_DNA"/>
</dbReference>